<dbReference type="KEGG" id="tput:QJT81_13875"/>
<sequence length="483" mass="53707">MNPNLIVKIKAPDTDGKSSIGTGYPISHEWVITARHVVDFRDRSSAPITLEWSTLLEAVTVMGVELLDNDIALLRCDVPAELGEVTCSPVFKLPPERMGWKSAGYPDVNDCELFDAIGMFGVDLGKAVVSLTLDDTCRLDQWGGMSGAPVFKDNSLCAVIIEHDQRMEKRLTAISIPWLLHNEKLFREIVKPAKQVTAQLHVKVKAEATRILDGQAVLREKLKVALTLDSGAMATDIAAYLVEKQEAGQAIGVLAQISLELDKKKPESLKERWEDYLTDVEQLCGWLLINSVDPDWWLQHEASLQSIAQDSVTRSLSLDTQAYVEVIISRSLLQQARYDLDEYGDPIPASSIHDPMVFDGHTAGASDIQILSEIFKQLRRVDSAPQDVDRLLADIQKTARALSKRQGGKPIYYIVSNTYLEMLKDLACYPKLKEKLAGCVQFICCVQTSLDELSPCREDQSSLLEDLAVILRLKNPKRVVAHA</sequence>
<protein>
    <submittedName>
        <fullName evidence="1">Serine protease</fullName>
    </submittedName>
</protein>
<dbReference type="InterPro" id="IPR043504">
    <property type="entry name" value="Peptidase_S1_PA_chymotrypsin"/>
</dbReference>
<dbReference type="InterPro" id="IPR009003">
    <property type="entry name" value="Peptidase_S1_PA"/>
</dbReference>
<organism evidence="1">
    <name type="scientific">Candidatus Thiothrix putei</name>
    <dbReference type="NCBI Taxonomy" id="3080811"/>
    <lineage>
        <taxon>Bacteria</taxon>
        <taxon>Pseudomonadati</taxon>
        <taxon>Pseudomonadota</taxon>
        <taxon>Gammaproteobacteria</taxon>
        <taxon>Thiotrichales</taxon>
        <taxon>Thiotrichaceae</taxon>
        <taxon>Thiothrix</taxon>
    </lineage>
</organism>
<proteinExistence type="predicted"/>
<gene>
    <name evidence="1" type="ORF">QJT81_13875</name>
</gene>
<dbReference type="GO" id="GO:0008233">
    <property type="term" value="F:peptidase activity"/>
    <property type="evidence" value="ECO:0007669"/>
    <property type="project" value="UniProtKB-KW"/>
</dbReference>
<evidence type="ECO:0000313" key="1">
    <source>
        <dbReference type="EMBL" id="WGZ92910.1"/>
    </source>
</evidence>
<dbReference type="Proteomes" id="UP001301326">
    <property type="component" value="Chromosome"/>
</dbReference>
<dbReference type="EMBL" id="CP124756">
    <property type="protein sequence ID" value="WGZ92910.1"/>
    <property type="molecule type" value="Genomic_DNA"/>
</dbReference>
<name>A0AA95KKG7_9GAMM</name>
<reference evidence="1" key="2">
    <citation type="submission" date="2023-04" db="EMBL/GenBank/DDBJ databases">
        <authorList>
            <person name="Beletskiy A.V."/>
            <person name="Mardanov A.V."/>
            <person name="Ravin N.V."/>
        </authorList>
    </citation>
    <scope>NUCLEOTIDE SEQUENCE</scope>
    <source>
        <strain evidence="1">GKL-02</strain>
    </source>
</reference>
<reference evidence="1" key="1">
    <citation type="journal article" date="2023" name="Int. J. Mol. Sci.">
        <title>Metagenomics Revealed a New Genus 'Candidatus Thiocaldithrix dubininis' gen. nov., sp. nov. and a New Species 'Candidatus Thiothrix putei' sp. nov. in the Family Thiotrichaceae, Some Members of Which Have Traits of Both Na+- and H+-Motive Energetics.</title>
        <authorList>
            <person name="Ravin N.V."/>
            <person name="Muntyan M.S."/>
            <person name="Smolyakov D.D."/>
            <person name="Rudenko T.S."/>
            <person name="Beletsky A.V."/>
            <person name="Mardanov A.V."/>
            <person name="Grabovich M.Y."/>
        </authorList>
    </citation>
    <scope>NUCLEOTIDE SEQUENCE</scope>
    <source>
        <strain evidence="1">GKL-02</strain>
    </source>
</reference>
<dbReference type="Gene3D" id="2.40.10.10">
    <property type="entry name" value="Trypsin-like serine proteases"/>
    <property type="match status" value="1"/>
</dbReference>
<keyword evidence="1" id="KW-0378">Hydrolase</keyword>
<dbReference type="AlphaFoldDB" id="A0AA95KKG7"/>
<accession>A0AA95KKG7</accession>
<dbReference type="GO" id="GO:0006508">
    <property type="term" value="P:proteolysis"/>
    <property type="evidence" value="ECO:0007669"/>
    <property type="project" value="UniProtKB-KW"/>
</dbReference>
<keyword evidence="1" id="KW-0645">Protease</keyword>
<dbReference type="SUPFAM" id="SSF50494">
    <property type="entry name" value="Trypsin-like serine proteases"/>
    <property type="match status" value="1"/>
</dbReference>